<keyword evidence="7 10" id="KW-0406">Ion transport</keyword>
<dbReference type="NCBIfam" id="TIGR00831">
    <property type="entry name" value="a_cpa1"/>
    <property type="match status" value="1"/>
</dbReference>
<keyword evidence="9 10" id="KW-0739">Sodium transport</keyword>
<evidence type="ECO:0000256" key="5">
    <source>
        <dbReference type="ARBA" id="ARBA00022989"/>
    </source>
</evidence>
<evidence type="ECO:0000256" key="10">
    <source>
        <dbReference type="RuleBase" id="RU366002"/>
    </source>
</evidence>
<dbReference type="OrthoDB" id="9809206at2"/>
<comment type="function">
    <text evidence="10">Na(+)/H(+) antiporter that extrudes sodium in exchange for external protons.</text>
</comment>
<evidence type="ECO:0000256" key="6">
    <source>
        <dbReference type="ARBA" id="ARBA00023053"/>
    </source>
</evidence>
<sequence>MENYTVILVIMALMIGISGLAGKTKIPTPMLLLIAGILIGFIPAMPEIEINPEIIMLLFLPPLLYDAAFNISFPQFKTNLNTIGTLAIGLVFLTTAGIAVLAYYLIPGMTWPLAFVLGAILSATDAVAAVGVTKGLGLSHKTITILEGESLINDASALVAYRFAVAAVTGVAFVTWKASLEFIQVLGGGFLIGWVIWKGLSIIIGLFRKDHMVVISLILLMPFVTYLIAEHFHVSGVIAVVVLGLGMSKLSRNKFPDNVKEQSRNFWDVIIFLLNGLIFLLIGLEFPIVLKKMPEVQVWTYAGYAAVIVLLTLLIRLVRVYLQQFNLQKAFQGKRRISEEALFDSKTSFIITWSGMRGIVSLAIALGLPTTINNGEAFPLRNEIIFLSIAVVLISLLGQGLTLPWIVKKLKI</sequence>
<feature type="domain" description="Cation/H+ exchanger transmembrane" evidence="11">
    <location>
        <begin position="11"/>
        <end position="409"/>
    </location>
</feature>
<dbReference type="Gene3D" id="6.10.140.1330">
    <property type="match status" value="1"/>
</dbReference>
<keyword evidence="4 10" id="KW-0812">Transmembrane</keyword>
<comment type="similarity">
    <text evidence="10">Belongs to the monovalent cation:proton antiporter 1 (CPA1) transporter (TC 2.A.36) family.</text>
</comment>
<organism evidence="12 13">
    <name type="scientific">Chryseobacterium soli</name>
    <dbReference type="NCBI Taxonomy" id="445961"/>
    <lineage>
        <taxon>Bacteria</taxon>
        <taxon>Pseudomonadati</taxon>
        <taxon>Bacteroidota</taxon>
        <taxon>Flavobacteriia</taxon>
        <taxon>Flavobacteriales</taxon>
        <taxon>Weeksellaceae</taxon>
        <taxon>Chryseobacterium group</taxon>
        <taxon>Chryseobacterium</taxon>
    </lineage>
</organism>
<evidence type="ECO:0000256" key="9">
    <source>
        <dbReference type="ARBA" id="ARBA00023201"/>
    </source>
</evidence>
<evidence type="ECO:0000256" key="1">
    <source>
        <dbReference type="ARBA" id="ARBA00004651"/>
    </source>
</evidence>
<dbReference type="RefSeq" id="WP_034711228.1">
    <property type="nucleotide sequence ID" value="NZ_JAODPJ010000001.1"/>
</dbReference>
<keyword evidence="3 10" id="KW-1003">Cell membrane</keyword>
<comment type="subcellular location">
    <subcellularLocation>
        <location evidence="1 10">Cell membrane</location>
        <topology evidence="1 10">Multi-pass membrane protein</topology>
    </subcellularLocation>
</comment>
<feature type="transmembrane region" description="Helical" evidence="10">
    <location>
        <begin position="158"/>
        <end position="176"/>
    </location>
</feature>
<dbReference type="GO" id="GO:0098719">
    <property type="term" value="P:sodium ion import across plasma membrane"/>
    <property type="evidence" value="ECO:0007669"/>
    <property type="project" value="TreeGrafter"/>
</dbReference>
<feature type="transmembrane region" description="Helical" evidence="10">
    <location>
        <begin position="29"/>
        <end position="48"/>
    </location>
</feature>
<evidence type="ECO:0000256" key="2">
    <source>
        <dbReference type="ARBA" id="ARBA00022448"/>
    </source>
</evidence>
<dbReference type="InterPro" id="IPR006153">
    <property type="entry name" value="Cation/H_exchanger_TM"/>
</dbReference>
<keyword evidence="8 10" id="KW-0472">Membrane</keyword>
<keyword evidence="10" id="KW-0050">Antiport</keyword>
<reference evidence="12 13" key="1">
    <citation type="submission" date="2014-07" db="EMBL/GenBank/DDBJ databases">
        <title>Genome of Chryseobacterium soli DSM 19298.</title>
        <authorList>
            <person name="Stropko S.J."/>
            <person name="Pipes S.E."/>
            <person name="Newman J."/>
        </authorList>
    </citation>
    <scope>NUCLEOTIDE SEQUENCE [LARGE SCALE GENOMIC DNA]</scope>
    <source>
        <strain evidence="12 13">DSM 19298</strain>
    </source>
</reference>
<protein>
    <submittedName>
        <fullName evidence="12">Sodium:proton exchanger</fullName>
    </submittedName>
</protein>
<dbReference type="Proteomes" id="UP000028705">
    <property type="component" value="Unassembled WGS sequence"/>
</dbReference>
<feature type="transmembrane region" description="Helical" evidence="10">
    <location>
        <begin position="112"/>
        <end position="137"/>
    </location>
</feature>
<feature type="transmembrane region" description="Helical" evidence="10">
    <location>
        <begin position="270"/>
        <end position="289"/>
    </location>
</feature>
<dbReference type="PANTHER" id="PTHR10110:SF86">
    <property type="entry name" value="SODIUM_HYDROGEN EXCHANGER 7"/>
    <property type="match status" value="1"/>
</dbReference>
<feature type="transmembrane region" description="Helical" evidence="10">
    <location>
        <begin position="301"/>
        <end position="322"/>
    </location>
</feature>
<evidence type="ECO:0000313" key="13">
    <source>
        <dbReference type="Proteomes" id="UP000028705"/>
    </source>
</evidence>
<comment type="caution">
    <text evidence="12">The sequence shown here is derived from an EMBL/GenBank/DDBJ whole genome shotgun (WGS) entry which is preliminary data.</text>
</comment>
<dbReference type="GO" id="GO:0051453">
    <property type="term" value="P:regulation of intracellular pH"/>
    <property type="evidence" value="ECO:0007669"/>
    <property type="project" value="TreeGrafter"/>
</dbReference>
<keyword evidence="5 10" id="KW-1133">Transmembrane helix</keyword>
<dbReference type="AlphaFoldDB" id="A0A086A5W5"/>
<feature type="transmembrane region" description="Helical" evidence="10">
    <location>
        <begin position="182"/>
        <end position="200"/>
    </location>
</feature>
<dbReference type="GO" id="GO:0015386">
    <property type="term" value="F:potassium:proton antiporter activity"/>
    <property type="evidence" value="ECO:0007669"/>
    <property type="project" value="TreeGrafter"/>
</dbReference>
<evidence type="ECO:0000313" key="12">
    <source>
        <dbReference type="EMBL" id="KFF12079.1"/>
    </source>
</evidence>
<accession>A0A086A5W5</accession>
<dbReference type="EMBL" id="JPRH01000004">
    <property type="protein sequence ID" value="KFF12079.1"/>
    <property type="molecule type" value="Genomic_DNA"/>
</dbReference>
<dbReference type="eggNOG" id="COG0025">
    <property type="taxonomic scope" value="Bacteria"/>
</dbReference>
<dbReference type="GO" id="GO:0005886">
    <property type="term" value="C:plasma membrane"/>
    <property type="evidence" value="ECO:0007669"/>
    <property type="project" value="UniProtKB-SubCell"/>
</dbReference>
<keyword evidence="2 10" id="KW-0813">Transport</keyword>
<keyword evidence="13" id="KW-1185">Reference proteome</keyword>
<evidence type="ECO:0000256" key="4">
    <source>
        <dbReference type="ARBA" id="ARBA00022692"/>
    </source>
</evidence>
<name>A0A086A5W5_9FLAO</name>
<feature type="transmembrane region" description="Helical" evidence="10">
    <location>
        <begin position="85"/>
        <end position="106"/>
    </location>
</feature>
<dbReference type="InterPro" id="IPR018422">
    <property type="entry name" value="Cation/H_exchanger_CPA1"/>
</dbReference>
<gene>
    <name evidence="12" type="ORF">IW15_10890</name>
</gene>
<dbReference type="PANTHER" id="PTHR10110">
    <property type="entry name" value="SODIUM/HYDROGEN EXCHANGER"/>
    <property type="match status" value="1"/>
</dbReference>
<dbReference type="STRING" id="445961.IW15_10890"/>
<evidence type="ECO:0000256" key="8">
    <source>
        <dbReference type="ARBA" id="ARBA00023136"/>
    </source>
</evidence>
<feature type="transmembrane region" description="Helical" evidence="10">
    <location>
        <begin position="6"/>
        <end position="22"/>
    </location>
</feature>
<feature type="transmembrane region" description="Helical" evidence="10">
    <location>
        <begin position="384"/>
        <end position="407"/>
    </location>
</feature>
<dbReference type="InterPro" id="IPR004705">
    <property type="entry name" value="Cation/H_exchanger_CPA1_bac"/>
</dbReference>
<dbReference type="GO" id="GO:0015385">
    <property type="term" value="F:sodium:proton antiporter activity"/>
    <property type="evidence" value="ECO:0007669"/>
    <property type="project" value="InterPro"/>
</dbReference>
<evidence type="ECO:0000256" key="7">
    <source>
        <dbReference type="ARBA" id="ARBA00023065"/>
    </source>
</evidence>
<proteinExistence type="inferred from homology"/>
<evidence type="ECO:0000259" key="11">
    <source>
        <dbReference type="Pfam" id="PF00999"/>
    </source>
</evidence>
<evidence type="ECO:0000256" key="3">
    <source>
        <dbReference type="ARBA" id="ARBA00022475"/>
    </source>
</evidence>
<feature type="transmembrane region" description="Helical" evidence="10">
    <location>
        <begin position="212"/>
        <end position="228"/>
    </location>
</feature>
<feature type="transmembrane region" description="Helical" evidence="10">
    <location>
        <begin position="343"/>
        <end position="364"/>
    </location>
</feature>
<keyword evidence="6 10" id="KW-0915">Sodium</keyword>
<dbReference type="Pfam" id="PF00999">
    <property type="entry name" value="Na_H_Exchanger"/>
    <property type="match status" value="1"/>
</dbReference>